<evidence type="ECO:0000259" key="3">
    <source>
        <dbReference type="PROSITE" id="PS50930"/>
    </source>
</evidence>
<dbReference type="PROSITE" id="PS50930">
    <property type="entry name" value="HTH_LYTTR"/>
    <property type="match status" value="1"/>
</dbReference>
<feature type="domain" description="Response regulatory" evidence="2">
    <location>
        <begin position="4"/>
        <end position="115"/>
    </location>
</feature>
<dbReference type="Pfam" id="PF00072">
    <property type="entry name" value="Response_reg"/>
    <property type="match status" value="1"/>
</dbReference>
<gene>
    <name evidence="4" type="ORF">J0383_11260</name>
</gene>
<dbReference type="Gene3D" id="2.40.50.1020">
    <property type="entry name" value="LytTr DNA-binding domain"/>
    <property type="match status" value="1"/>
</dbReference>
<evidence type="ECO:0000259" key="2">
    <source>
        <dbReference type="PROSITE" id="PS50110"/>
    </source>
</evidence>
<dbReference type="SMART" id="SM00850">
    <property type="entry name" value="LytTR"/>
    <property type="match status" value="1"/>
</dbReference>
<name>A0ABX7QJS0_9FLAO</name>
<accession>A0ABX7QJS0</accession>
<dbReference type="SMART" id="SM00448">
    <property type="entry name" value="REC"/>
    <property type="match status" value="1"/>
</dbReference>
<dbReference type="PANTHER" id="PTHR45526">
    <property type="entry name" value="TRANSCRIPTIONAL REGULATORY PROTEIN DPIA"/>
    <property type="match status" value="1"/>
</dbReference>
<dbReference type="EMBL" id="CP071448">
    <property type="protein sequence ID" value="QSW91355.1"/>
    <property type="molecule type" value="Genomic_DNA"/>
</dbReference>
<organism evidence="4 5">
    <name type="scientific">Flavobacterium endoglycinae</name>
    <dbReference type="NCBI Taxonomy" id="2816357"/>
    <lineage>
        <taxon>Bacteria</taxon>
        <taxon>Pseudomonadati</taxon>
        <taxon>Bacteroidota</taxon>
        <taxon>Flavobacteriia</taxon>
        <taxon>Flavobacteriales</taxon>
        <taxon>Flavobacteriaceae</taxon>
        <taxon>Flavobacterium</taxon>
    </lineage>
</organism>
<dbReference type="InterPro" id="IPR001789">
    <property type="entry name" value="Sig_transdc_resp-reg_receiver"/>
</dbReference>
<keyword evidence="5" id="KW-1185">Reference proteome</keyword>
<dbReference type="RefSeq" id="WP_207298473.1">
    <property type="nucleotide sequence ID" value="NZ_CP071448.1"/>
</dbReference>
<protein>
    <submittedName>
        <fullName evidence="4">Response regulator transcription factor</fullName>
    </submittedName>
</protein>
<dbReference type="SUPFAM" id="SSF52172">
    <property type="entry name" value="CheY-like"/>
    <property type="match status" value="1"/>
</dbReference>
<reference evidence="4 5" key="1">
    <citation type="submission" date="2021-03" db="EMBL/GenBank/DDBJ databases">
        <title>Flavobacterium kribbensis sp. nov, an endophytic bacteria, isolated from soybean.</title>
        <authorList>
            <person name="Lee J."/>
            <person name="Seo J."/>
        </authorList>
    </citation>
    <scope>NUCLEOTIDE SEQUENCE [LARGE SCALE GENOMIC DNA]</scope>
    <source>
        <strain evidence="4 5">BB8</strain>
    </source>
</reference>
<evidence type="ECO:0000313" key="5">
    <source>
        <dbReference type="Proteomes" id="UP000663440"/>
    </source>
</evidence>
<feature type="modified residue" description="4-aspartylphosphate" evidence="1">
    <location>
        <position position="55"/>
    </location>
</feature>
<dbReference type="Proteomes" id="UP000663440">
    <property type="component" value="Chromosome"/>
</dbReference>
<dbReference type="PANTHER" id="PTHR45526:SF1">
    <property type="entry name" value="TRANSCRIPTIONAL REGULATORY PROTEIN DCUR-RELATED"/>
    <property type="match status" value="1"/>
</dbReference>
<keyword evidence="1" id="KW-0597">Phosphoprotein</keyword>
<dbReference type="InterPro" id="IPR007492">
    <property type="entry name" value="LytTR_DNA-bd_dom"/>
</dbReference>
<sequence>MKINCIVIDDEPLAVQLLENHISKIEELHVIGTAQNALEAYKLLKKNPVDLIFLDINMPDLNGIDFLKSLHHKPKTIFTTAYREFAIEGFELEAVDYILKPITFERFFKAVERVLRQNPENKEEEFIILKSNGLQHKIALTDILFFESQGNDIKAVLKGKKEIAAKYKISDLEMNLFSKGFLRIHRSFLINQKEVKAIGNNELIIDNYSIPAGRIYKENYDQLKQDFKRIANKNPKGSSIGFLNYLVSLS</sequence>
<dbReference type="InterPro" id="IPR051271">
    <property type="entry name" value="2C-system_Tx_regulators"/>
</dbReference>
<dbReference type="Pfam" id="PF04397">
    <property type="entry name" value="LytTR"/>
    <property type="match status" value="1"/>
</dbReference>
<feature type="domain" description="HTH LytTR-type" evidence="3">
    <location>
        <begin position="127"/>
        <end position="229"/>
    </location>
</feature>
<dbReference type="InterPro" id="IPR011006">
    <property type="entry name" value="CheY-like_superfamily"/>
</dbReference>
<evidence type="ECO:0000256" key="1">
    <source>
        <dbReference type="PROSITE-ProRule" id="PRU00169"/>
    </source>
</evidence>
<dbReference type="PROSITE" id="PS50110">
    <property type="entry name" value="RESPONSE_REGULATORY"/>
    <property type="match status" value="1"/>
</dbReference>
<evidence type="ECO:0000313" key="4">
    <source>
        <dbReference type="EMBL" id="QSW91355.1"/>
    </source>
</evidence>
<dbReference type="Gene3D" id="3.40.50.2300">
    <property type="match status" value="1"/>
</dbReference>
<proteinExistence type="predicted"/>